<proteinExistence type="predicted"/>
<dbReference type="Gene3D" id="1.10.10.10">
    <property type="entry name" value="Winged helix-like DNA-binding domain superfamily/Winged helix DNA-binding domain"/>
    <property type="match status" value="1"/>
</dbReference>
<dbReference type="RefSeq" id="WP_316436163.1">
    <property type="nucleotide sequence ID" value="NZ_CP053587.1"/>
</dbReference>
<organism evidence="5">
    <name type="scientific">Leptolyngbya sp. NK1-12</name>
    <dbReference type="NCBI Taxonomy" id="2547451"/>
    <lineage>
        <taxon>Bacteria</taxon>
        <taxon>Bacillati</taxon>
        <taxon>Cyanobacteriota</taxon>
        <taxon>Cyanophyceae</taxon>
        <taxon>Leptolyngbyales</taxon>
        <taxon>Leptolyngbyaceae</taxon>
        <taxon>Leptolyngbya group</taxon>
        <taxon>Leptolyngbya</taxon>
    </lineage>
</organism>
<dbReference type="InterPro" id="IPR011991">
    <property type="entry name" value="ArsR-like_HTH"/>
</dbReference>
<dbReference type="CDD" id="cd00090">
    <property type="entry name" value="HTH_ARSR"/>
    <property type="match status" value="1"/>
</dbReference>
<dbReference type="EMBL" id="CP053587">
    <property type="protein sequence ID" value="WNZ27718.1"/>
    <property type="molecule type" value="Genomic_DNA"/>
</dbReference>
<keyword evidence="2" id="KW-0238">DNA-binding</keyword>
<evidence type="ECO:0000256" key="1">
    <source>
        <dbReference type="ARBA" id="ARBA00023015"/>
    </source>
</evidence>
<dbReference type="GO" id="GO:0005829">
    <property type="term" value="C:cytosol"/>
    <property type="evidence" value="ECO:0007669"/>
    <property type="project" value="TreeGrafter"/>
</dbReference>
<gene>
    <name evidence="5" type="ORF">HJG54_33265</name>
</gene>
<protein>
    <submittedName>
        <fullName evidence="5">Lrp/AsnC family transcriptional regulator</fullName>
    </submittedName>
</protein>
<dbReference type="PANTHER" id="PTHR30154">
    <property type="entry name" value="LEUCINE-RESPONSIVE REGULATORY PROTEIN"/>
    <property type="match status" value="1"/>
</dbReference>
<dbReference type="Pfam" id="PF13404">
    <property type="entry name" value="HTH_AsnC-type"/>
    <property type="match status" value="1"/>
</dbReference>
<dbReference type="PROSITE" id="PS00519">
    <property type="entry name" value="HTH_ASNC_1"/>
    <property type="match status" value="1"/>
</dbReference>
<dbReference type="PROSITE" id="PS50956">
    <property type="entry name" value="HTH_ASNC_2"/>
    <property type="match status" value="1"/>
</dbReference>
<sequence>MTYETKVDLDEIDWQLLDALQEDARLSYTELGKQVGLTRPAVAERVRRLEERGVITGYRAEVDPVKLGLPILAFVRIGAIGDVFASVAKVVVEIPEVLECHRGTGGECFILKVRVASLPHLEAVIDRLTKFGQVTTSIVLSSVLTQRPISHR</sequence>
<dbReference type="PRINTS" id="PR00033">
    <property type="entry name" value="HTHASNC"/>
</dbReference>
<dbReference type="Gene3D" id="3.30.70.920">
    <property type="match status" value="1"/>
</dbReference>
<dbReference type="GO" id="GO:0043565">
    <property type="term" value="F:sequence-specific DNA binding"/>
    <property type="evidence" value="ECO:0007669"/>
    <property type="project" value="InterPro"/>
</dbReference>
<dbReference type="InterPro" id="IPR036388">
    <property type="entry name" value="WH-like_DNA-bd_sf"/>
</dbReference>
<dbReference type="PANTHER" id="PTHR30154:SF53">
    <property type="entry name" value="HTH-TYPE TRANSCRIPTIONAL REGULATOR LRPC"/>
    <property type="match status" value="1"/>
</dbReference>
<dbReference type="SUPFAM" id="SSF46785">
    <property type="entry name" value="Winged helix' DNA-binding domain"/>
    <property type="match status" value="1"/>
</dbReference>
<dbReference type="InterPro" id="IPR019887">
    <property type="entry name" value="Tscrpt_reg_AsnC/Lrp_C"/>
</dbReference>
<reference evidence="5" key="1">
    <citation type="submission" date="2020-05" db="EMBL/GenBank/DDBJ databases">
        <authorList>
            <person name="Zhu T."/>
            <person name="Keshari N."/>
            <person name="Lu X."/>
        </authorList>
    </citation>
    <scope>NUCLEOTIDE SEQUENCE</scope>
    <source>
        <strain evidence="5">NK1-12</strain>
    </source>
</reference>
<dbReference type="SMART" id="SM00344">
    <property type="entry name" value="HTH_ASNC"/>
    <property type="match status" value="1"/>
</dbReference>
<evidence type="ECO:0000313" key="5">
    <source>
        <dbReference type="EMBL" id="WNZ27718.1"/>
    </source>
</evidence>
<evidence type="ECO:0000259" key="4">
    <source>
        <dbReference type="PROSITE" id="PS50956"/>
    </source>
</evidence>
<dbReference type="FunFam" id="1.10.10.10:FF:000186">
    <property type="entry name" value="AsnC family transcriptional regulator"/>
    <property type="match status" value="1"/>
</dbReference>
<dbReference type="GO" id="GO:0043200">
    <property type="term" value="P:response to amino acid"/>
    <property type="evidence" value="ECO:0007669"/>
    <property type="project" value="TreeGrafter"/>
</dbReference>
<dbReference type="AlphaFoldDB" id="A0AA96WLI5"/>
<feature type="domain" description="HTH asnC-type" evidence="4">
    <location>
        <begin position="9"/>
        <end position="70"/>
    </location>
</feature>
<dbReference type="InterPro" id="IPR000485">
    <property type="entry name" value="AsnC-type_HTH_dom"/>
</dbReference>
<dbReference type="SUPFAM" id="SSF54909">
    <property type="entry name" value="Dimeric alpha+beta barrel"/>
    <property type="match status" value="1"/>
</dbReference>
<dbReference type="InterPro" id="IPR036390">
    <property type="entry name" value="WH_DNA-bd_sf"/>
</dbReference>
<name>A0AA96WLI5_9CYAN</name>
<evidence type="ECO:0000256" key="2">
    <source>
        <dbReference type="ARBA" id="ARBA00023125"/>
    </source>
</evidence>
<dbReference type="Pfam" id="PF01037">
    <property type="entry name" value="AsnC_trans_reg"/>
    <property type="match status" value="1"/>
</dbReference>
<keyword evidence="3" id="KW-0804">Transcription</keyword>
<dbReference type="InterPro" id="IPR019888">
    <property type="entry name" value="Tscrpt_reg_AsnC-like"/>
</dbReference>
<keyword evidence="1" id="KW-0805">Transcription regulation</keyword>
<evidence type="ECO:0000256" key="3">
    <source>
        <dbReference type="ARBA" id="ARBA00023163"/>
    </source>
</evidence>
<accession>A0AA96WLI5</accession>
<dbReference type="InterPro" id="IPR019885">
    <property type="entry name" value="Tscrpt_reg_HTH_AsnC-type_CS"/>
</dbReference>
<dbReference type="InterPro" id="IPR011008">
    <property type="entry name" value="Dimeric_a/b-barrel"/>
</dbReference>